<dbReference type="Gene3D" id="2.60.120.10">
    <property type="entry name" value="Jelly Rolls"/>
    <property type="match status" value="1"/>
</dbReference>
<accession>A0ABU4HK35</accession>
<evidence type="ECO:0000313" key="4">
    <source>
        <dbReference type="Proteomes" id="UP001284601"/>
    </source>
</evidence>
<dbReference type="SUPFAM" id="SSF51182">
    <property type="entry name" value="RmlC-like cupins"/>
    <property type="match status" value="1"/>
</dbReference>
<dbReference type="InterPro" id="IPR013096">
    <property type="entry name" value="Cupin_2"/>
</dbReference>
<evidence type="ECO:0000313" key="3">
    <source>
        <dbReference type="EMBL" id="MDW5593676.1"/>
    </source>
</evidence>
<dbReference type="Pfam" id="PF07883">
    <property type="entry name" value="Cupin_2"/>
    <property type="match status" value="1"/>
</dbReference>
<evidence type="ECO:0000256" key="1">
    <source>
        <dbReference type="ARBA" id="ARBA00022723"/>
    </source>
</evidence>
<feature type="domain" description="Cupin type-2" evidence="2">
    <location>
        <begin position="48"/>
        <end position="114"/>
    </location>
</feature>
<dbReference type="Proteomes" id="UP001284601">
    <property type="component" value="Unassembled WGS sequence"/>
</dbReference>
<protein>
    <submittedName>
        <fullName evidence="3">Cupin domain-containing protein</fullName>
    </submittedName>
</protein>
<keyword evidence="4" id="KW-1185">Reference proteome</keyword>
<keyword evidence="1" id="KW-0479">Metal-binding</keyword>
<comment type="caution">
    <text evidence="3">The sequence shown here is derived from an EMBL/GenBank/DDBJ whole genome shotgun (WGS) entry which is preliminary data.</text>
</comment>
<name>A0ABU4HK35_9ACTN</name>
<dbReference type="InterPro" id="IPR014710">
    <property type="entry name" value="RmlC-like_jellyroll"/>
</dbReference>
<dbReference type="InterPro" id="IPR051610">
    <property type="entry name" value="GPI/OXD"/>
</dbReference>
<sequence length="130" mass="14255">MSPETTYTHVNLESVEDSAAAHGFGEMGEARFATGDLEAQRTGVSFHRLRPGRRQSFGHRHEQAEEVYVVLSGSGRVKLDEEVRELVAHDALRVAPPVARCFEAGDDGMELLAVGARHEGDGEILPGWWS</sequence>
<dbReference type="PANTHER" id="PTHR35848">
    <property type="entry name" value="OXALATE-BINDING PROTEIN"/>
    <property type="match status" value="1"/>
</dbReference>
<reference evidence="4" key="1">
    <citation type="submission" date="2023-07" db="EMBL/GenBank/DDBJ databases">
        <title>Conexibacter stalactiti sp. nov., isolated from stalactites in a lava cave and emended description of the genus Conexibacter.</title>
        <authorList>
            <person name="Lee S.D."/>
        </authorList>
    </citation>
    <scope>NUCLEOTIDE SEQUENCE [LARGE SCALE GENOMIC DNA]</scope>
    <source>
        <strain evidence="4">KCTC 39840</strain>
    </source>
</reference>
<dbReference type="InterPro" id="IPR011051">
    <property type="entry name" value="RmlC_Cupin_sf"/>
</dbReference>
<gene>
    <name evidence="3" type="ORF">R7226_04970</name>
</gene>
<dbReference type="EMBL" id="JAWSTH010000007">
    <property type="protein sequence ID" value="MDW5593676.1"/>
    <property type="molecule type" value="Genomic_DNA"/>
</dbReference>
<organism evidence="3 4">
    <name type="scientific">Conexibacter stalactiti</name>
    <dbReference type="NCBI Taxonomy" id="1940611"/>
    <lineage>
        <taxon>Bacteria</taxon>
        <taxon>Bacillati</taxon>
        <taxon>Actinomycetota</taxon>
        <taxon>Thermoleophilia</taxon>
        <taxon>Solirubrobacterales</taxon>
        <taxon>Conexibacteraceae</taxon>
        <taxon>Conexibacter</taxon>
    </lineage>
</organism>
<evidence type="ECO:0000259" key="2">
    <source>
        <dbReference type="Pfam" id="PF07883"/>
    </source>
</evidence>
<proteinExistence type="predicted"/>
<dbReference type="RefSeq" id="WP_318595935.1">
    <property type="nucleotide sequence ID" value="NZ_JAWSTH010000007.1"/>
</dbReference>